<evidence type="ECO:0000256" key="3">
    <source>
        <dbReference type="ARBA" id="ARBA00023180"/>
    </source>
</evidence>
<dbReference type="InterPro" id="IPR050780">
    <property type="entry name" value="Mucin_vWF_Thrombospondin_sf"/>
</dbReference>
<name>A0A8C4T5G8_ERPCA</name>
<dbReference type="Pfam" id="PF08742">
    <property type="entry name" value="C8"/>
    <property type="match status" value="12"/>
</dbReference>
<organism evidence="5 6">
    <name type="scientific">Erpetoichthys calabaricus</name>
    <name type="common">Rope fish</name>
    <name type="synonym">Calamoichthys calabaricus</name>
    <dbReference type="NCBI Taxonomy" id="27687"/>
    <lineage>
        <taxon>Eukaryota</taxon>
        <taxon>Metazoa</taxon>
        <taxon>Chordata</taxon>
        <taxon>Craniata</taxon>
        <taxon>Vertebrata</taxon>
        <taxon>Euteleostomi</taxon>
        <taxon>Actinopterygii</taxon>
        <taxon>Polypteriformes</taxon>
        <taxon>Polypteridae</taxon>
        <taxon>Erpetoichthys</taxon>
    </lineage>
</organism>
<evidence type="ECO:0000256" key="2">
    <source>
        <dbReference type="ARBA" id="ARBA00023157"/>
    </source>
</evidence>
<keyword evidence="2" id="KW-1015">Disulfide bond</keyword>
<feature type="domain" description="VWFD" evidence="4">
    <location>
        <begin position="5164"/>
        <end position="5348"/>
    </location>
</feature>
<dbReference type="SMART" id="SM00274">
    <property type="entry name" value="FOLN"/>
    <property type="match status" value="4"/>
</dbReference>
<keyword evidence="3" id="KW-0325">Glycoprotein</keyword>
<accession>A0A8C4T5G8</accession>
<gene>
    <name evidence="5" type="primary">LOC114668132</name>
</gene>
<dbReference type="InterPro" id="IPR002919">
    <property type="entry name" value="TIL_dom"/>
</dbReference>
<reference evidence="5" key="2">
    <citation type="submission" date="2025-08" db="UniProtKB">
        <authorList>
            <consortium name="Ensembl"/>
        </authorList>
    </citation>
    <scope>IDENTIFICATION</scope>
</reference>
<dbReference type="InterPro" id="IPR003645">
    <property type="entry name" value="Fol_N"/>
</dbReference>
<feature type="domain" description="VWFD" evidence="4">
    <location>
        <begin position="4436"/>
        <end position="4614"/>
    </location>
</feature>
<dbReference type="SMART" id="SM00216">
    <property type="entry name" value="VWD"/>
    <property type="match status" value="13"/>
</dbReference>
<evidence type="ECO:0000259" key="4">
    <source>
        <dbReference type="PROSITE" id="PS51233"/>
    </source>
</evidence>
<dbReference type="Ensembl" id="ENSECRT00000027255.1">
    <property type="protein sequence ID" value="ENSECRP00000026701.1"/>
    <property type="gene ID" value="ENSECRG00000017977.1"/>
</dbReference>
<feature type="domain" description="VWFD" evidence="4">
    <location>
        <begin position="2445"/>
        <end position="2623"/>
    </location>
</feature>
<evidence type="ECO:0000313" key="6">
    <source>
        <dbReference type="Proteomes" id="UP000694620"/>
    </source>
</evidence>
<reference evidence="5" key="1">
    <citation type="submission" date="2021-06" db="EMBL/GenBank/DDBJ databases">
        <authorList>
            <consortium name="Wellcome Sanger Institute Data Sharing"/>
        </authorList>
    </citation>
    <scope>NUCLEOTIDE SEQUENCE [LARGE SCALE GENOMIC DNA]</scope>
</reference>
<dbReference type="Pfam" id="PF17517">
    <property type="entry name" value="IgGFc_binding"/>
    <property type="match status" value="1"/>
</dbReference>
<dbReference type="SMART" id="SM00215">
    <property type="entry name" value="VWC_out"/>
    <property type="match status" value="8"/>
</dbReference>
<dbReference type="InterPro" id="IPR001007">
    <property type="entry name" value="VWF_dom"/>
</dbReference>
<dbReference type="GeneTree" id="ENSGT00950000183155"/>
<keyword evidence="1" id="KW-0677">Repeat</keyword>
<dbReference type="Proteomes" id="UP000694620">
    <property type="component" value="Chromosome 17"/>
</dbReference>
<keyword evidence="6" id="KW-1185">Reference proteome</keyword>
<feature type="domain" description="VWFD" evidence="4">
    <location>
        <begin position="3631"/>
        <end position="3810"/>
    </location>
</feature>
<dbReference type="SMART" id="SM00832">
    <property type="entry name" value="C8"/>
    <property type="match status" value="12"/>
</dbReference>
<feature type="domain" description="VWFD" evidence="4">
    <location>
        <begin position="870"/>
        <end position="1049"/>
    </location>
</feature>
<dbReference type="PANTHER" id="PTHR11339:SF244">
    <property type="entry name" value="IGGFC-BINDING PROTEIN"/>
    <property type="match status" value="1"/>
</dbReference>
<proteinExistence type="predicted"/>
<dbReference type="CDD" id="cd19941">
    <property type="entry name" value="TIL"/>
    <property type="match status" value="12"/>
</dbReference>
<dbReference type="InterPro" id="IPR036084">
    <property type="entry name" value="Ser_inhib-like_sf"/>
</dbReference>
<dbReference type="Pfam" id="PF12714">
    <property type="entry name" value="TILa"/>
    <property type="match status" value="10"/>
</dbReference>
<dbReference type="SMART" id="SM00214">
    <property type="entry name" value="VWC"/>
    <property type="match status" value="6"/>
</dbReference>
<dbReference type="Pfam" id="PF00094">
    <property type="entry name" value="VWD"/>
    <property type="match status" value="13"/>
</dbReference>
<protein>
    <submittedName>
        <fullName evidence="5">IgGFc-binding protein-like</fullName>
    </submittedName>
</protein>
<evidence type="ECO:0000256" key="1">
    <source>
        <dbReference type="ARBA" id="ARBA00022737"/>
    </source>
</evidence>
<feature type="domain" description="VWFD" evidence="4">
    <location>
        <begin position="3245"/>
        <end position="3422"/>
    </location>
</feature>
<feature type="domain" description="VWFD" evidence="4">
    <location>
        <begin position="2064"/>
        <end position="2235"/>
    </location>
</feature>
<evidence type="ECO:0000313" key="5">
    <source>
        <dbReference type="Ensembl" id="ENSECRP00000026701.1"/>
    </source>
</evidence>
<feature type="domain" description="VWFD" evidence="4">
    <location>
        <begin position="1258"/>
        <end position="1438"/>
    </location>
</feature>
<dbReference type="InterPro" id="IPR014853">
    <property type="entry name" value="VWF/SSPO/ZAN-like_Cys-rich_dom"/>
</dbReference>
<reference evidence="5" key="3">
    <citation type="submission" date="2025-09" db="UniProtKB">
        <authorList>
            <consortium name="Ensembl"/>
        </authorList>
    </citation>
    <scope>IDENTIFICATION</scope>
</reference>
<feature type="domain" description="VWFD" evidence="4">
    <location>
        <begin position="474"/>
        <end position="659"/>
    </location>
</feature>
<dbReference type="FunFam" id="2.10.25.10:FF:000055">
    <property type="entry name" value="alpha-tectorin isoform X1"/>
    <property type="match status" value="12"/>
</dbReference>
<feature type="domain" description="VWFD" evidence="4">
    <location>
        <begin position="1673"/>
        <end position="1853"/>
    </location>
</feature>
<feature type="domain" description="VWFD" evidence="4">
    <location>
        <begin position="2852"/>
        <end position="3034"/>
    </location>
</feature>
<feature type="domain" description="VWFD" evidence="4">
    <location>
        <begin position="4824"/>
        <end position="4983"/>
    </location>
</feature>
<dbReference type="InterPro" id="IPR035234">
    <property type="entry name" value="IgGFc-bd_N"/>
</dbReference>
<feature type="domain" description="VWFD" evidence="4">
    <location>
        <begin position="4045"/>
        <end position="4225"/>
    </location>
</feature>
<dbReference type="PANTHER" id="PTHR11339">
    <property type="entry name" value="EXTRACELLULAR MATRIX GLYCOPROTEIN RELATED"/>
    <property type="match status" value="1"/>
</dbReference>
<dbReference type="InterPro" id="IPR025615">
    <property type="entry name" value="TILa_dom"/>
</dbReference>
<dbReference type="InterPro" id="IPR001846">
    <property type="entry name" value="VWF_type-D"/>
</dbReference>
<dbReference type="Pfam" id="PF01826">
    <property type="entry name" value="TIL"/>
    <property type="match status" value="12"/>
</dbReference>
<dbReference type="SUPFAM" id="SSF57567">
    <property type="entry name" value="Serine protease inhibitors"/>
    <property type="match status" value="12"/>
</dbReference>
<dbReference type="PROSITE" id="PS51233">
    <property type="entry name" value="VWFD"/>
    <property type="match status" value="13"/>
</dbReference>
<sequence>MNEREKWIFNSIPITHENLFPLQKDIFFILSNNGIPTLIWLCSAGHAGKEFATVFMQNYETTAADPRFELQISAYFPSTKIKVTVPGTSFSQNFDVAPGQGVIVSLPKNIELLQTKKYFNTVLVQSTQDITVQSFNSKHLSADTAIIYPVSEWGTDYYAFTPEGSPPNYYKEIAITNYNVPNVVEVFLKGTVRFEGRTYVAGSRLRIELKAYESVQLQSVHSLSGTRIRSNSPVAVLSGHMCTWKNTKCNHVYEQLLPVPKWGSNFIIPPLAFQTKVDYAYILASEPTKITIESGGTRESIILMQERLYQVDVKFPNAVIISANRGIQVMFLSSGGYIGNVPFDPFLMNIADTGSFCNSFTLQGQNNFRNSAIIVARVSARAEIRLDGNLLQSDITWRAIGGSEYSWAEVDYSSRSGRHTFSHLNSNFIVYGVGTSEMNGYDARNRATLISPDHLICISLDHGRKLDCIRNVPGTCWAMGDPHYRTFDGRTFDFMGTCTYTIAKTCHGETSLPTFEIGAKNENRGNLRVSYVGMVTIKVYDYTITVVHSERGRIRVREINYMLWYLPVYLDGGKIQIYQSGPSVIVETDFGLKVHYDWDHYLVITLSSTYEGKVCGLCGNFNGKINDDFTTPSGTLAPNAIDFCSSWKISGGVGGELCWDNCNGECQRCEDSFWKRFEGELFCGLITRIIDGPFRMCHSIIDPKVYLDNCVYDVCINGGYRHFLCQSLQVYSDVCQRAGIVVYDWRIVANCPASCPENSHYEHCGNACPATCLDPSAPSKCTSYCVGGCQCNAGYVLSAGKCVPASSCGCNYNGRHIPTGEKFWGDNTCQQRCYCNPTTNKVECKNQGCKSGEQCKVVDGITGCHPITYKTCSASGDPHYLTFDGRRYDFMGTCVYQLVGVCSKDPDLVPFEVEVQNDYRGSKVVSYTKLVLVKVYNEVIVMSTEHPRQVMVNGELTNLPVYLSNFQVVVYLSGNTGVIETNFNLKVTFDFSSVVSVTLPSTYSGAVCGLCGNYNSKNEDDMVMKNGRLASNPTEFGQSWRVAEIPGCVEGCKGTCPDCDITQKVQYETNSYCGIIKDPSGPFRDCHAKVNPAGYFENCVYDVCLYKGVKSVLCQAITAYTSACQQAGAKIYPWRKDTFCPLTCTKNSHYEVCVNGCPATCHDLNSPVGCKALCQEGCSCNDGFILSGDSCVPISECGCLYKERYYKLGEVFFPSGLCQDQCTCQQNGKVDCKKFSCGANEECKVEGGVRKCHPKGKGVCSASGDPHYISFDGLKFDFQGTCTYTLAKSCQIEGNPALQSFSVDVENVKYGNGKVSVTKMVAVKVFGNTLILKNGQPGLVMINDIWFNLPVELGNVRAYQNGVNVIIETNFGLIVTYDLVYHVTVTVPGNYRDKMCGLCGNFNGEKKDDFKLPTGSLAPNAQVFGGAWKINIPEVVCDNGCSEGNCPVCSTDRQAIFKDLNYCGLIISSTGPLAACFAVINPESYFSDCVYDVCMSNGDLNIVCNSIQAYVTDCQQAGVNIQNWRTPSFCPMKCPANSHYQLCAQSCSTSCAAISGISWCPVVCVEGCACDDGYFFNGEKCVLIENCGCFYNGKYFKSGEVVITENCQEKCVCDFLTGMVCEAYTCVEGTKCGIKDGVMSCRSTDPCKDVKCRPKEKCKVQKDVAVCEPEYTGTCWAWGDPHYHTFDGYYFDFQGTCTYTITETCGDIEGLVPFSVTEKNDNRGSTVVSFVRTVTIKVYDYTIVMQKQQIGKITVNNELLNLPVTLDDGKIKLFQSGGDAVVLTDFGLRVSYDWNWYLLINLPSSYYNSVCGLCGNFNGNLKDELREKDGNVVSSVIEWAKTWRVNDRDPFCWDFCQTNCPVCYENMRNIYESEQYCGKLTTKVEGIFQQCHLKVNPDKFFDSCVYDVCLYSGAKKLLCQAFNAYAEACLKEGIVIKDWRKLADCPMDCPANSHYESCASPCSVTCPFAEINPVCEKGCVEACVCNDGYALSGGKCVPKTSCGCSYQGRYYEPNEKFWADDFCHVSCTCDPKLGMVICKESSCKSTEQCKVVDGVKGCYPISYSSCTASGDLHYKTFDGHTFEFHGTCVYQLVGLCTKDGLTPFDIEVKNSNRGNSAVASTTELIVKVLTCHCLLFQVDGQFVALPFYYNDYNLIMFYSGFGVILTTGFNLQLTFTWNNEITVTLPSSYSGAVCGLCGNYNQKSADDMLMPGGKPASSIVKFGDSWKVADSPGCSSECSGPLCHFCSDSEKNVYKAEHYCGIIANKAGPFRECIPKIDPTPFLENCAYDACNQKGHHSTLCKAVAAYVSACQNAGITVHPWRSNSFCPVSCPRNSHYEICTTGCPTTCFGMSAPEKCHPGCKEGCQCDNGFILSGDLCVPISECGCVYEGEYHKKCDVFYPKGECKEECKCDEKGGAVCKKVSCGANEKCSVVNGKRGCHPIGEGKCVVSGNIHYISFDGIRFDFQGTCSYTLTKVCSGDAGLKYFSVNVENEQFGPVAITKAVTVMVYGYSITIQQGMQWEVMVDDELYLLPLSLNGKRITIKQLGSGILIQTNFGLKVLYDTNSYVDVTIPGNYRNKMCGLCGNFNGNPKDELLLPTGVIASDAEAFALGWKLDLPWVKCSGGCGKSCPVCDQSKRALYMKESSCGIIKLTNGPFQDCQSKVNPEPFFLNCIYDVCAFEGDKSILCSSIQAYAIACQAAGVKIKPWRSASFCPVSCPANSHYQQCTDTCSTCADLDVPVMCNDLCFEGCQCDAGYAASGSKCVPMESCGCMFEDIYMQVSTAITVTDGCSRKCTCLASGGVSCENLQCQASEVCGTQNGKRGCQPKDGKCENEICVMKDGFPSCINNVPGTCWAMGDPHYHTFDGRTFDFMGTCTYTIAKTCHGETSLPTFQVEAKNENRGNMHVSYVGMVIIKVYDYTITAVQSEKGRIRINFMLRYLPVNLDDSKIQIYQSGPSVFVETDFGLKVHYDWDHYLVITLSSTYKGKVCGLCGNFNGNPNDDFTTPSGTLAPNAIDFSSSWKVTGVVGGELCWDNCNGECLRCEENLKKGFESELFCGLITKVNDGPFRMCHSIVDPKVYLDNCVYDVCIHGGYQHFLCQSLQVYSDVCQRAGIVVHDWRSMVNCSASCPENSHYENCGNACPATCLDSDAPSKCKSYCIGGCQCNAGYVLSAEKCVPVRSCGCNYNGQHIPTGEKFWGDNTCQQRCYCNPTTNKVECKNQGCKSGEQCKVVDGVSGCHPTNYKTCSASGDPHYLTFDGRRYDFMGTCVYQLVGVCSNDPDLVPFEVDVQNDHRGHTVVSYTKLVLVKVYDEVIVMSTVHPKQVNDELLNLPVYRSNNRVMMYLSGNIGVIETNFNLKVTFDFSSVVRVTLPSSYSGAVCGLCGNYNSKNEDDMVMKNGRLASNPTEFGQSWRVADIPGCVEGCKGTCPNCDITEKVQYETDSYCGIIKDPSGPFRDCHAKVNPAGYFENCVYDVCLYKGVKSVLCQAIIAYTSACQHAGATIYPWRKDTFCPLTCPKNSHYEVCADGCPATCHGLNSPVGCKALCQEGCSCNDGFILSGDCCVPISKCGCLYNEKYYKLGEVFFPSGLCQDQCTCQQNGKVDCKKFSCGANEECKVEGGVRKCHPKGKGVCSVSGGSHYISFDGLKFDVQGTCTYTLTKSCHIEGNPALQSFSVDLENEMYGNGKVSVTKMVAVQVFGNTLILKNNRPGLMINDIWFNLPVKVGNVRAYQNGVNVIIETDFGLIVTYDLVYHVTVTVPGNYRDKMCGLCGNFNIEKKDDFKLPTGSLASNARVFGGAWKINIPDVVCDDGCSEGNCPVCSTDKQAIFKDLNYCGLIISSTGPLDACFAVINPESYFSDCVSDMCMSNGDLNIVCNSVQAYVTDCQQAGVNIQKWRTPSFCSIKCPANSHYELCAQSCDTSCAAVSGISWCPAVCVEGCACDDGYFFNGEKCVLIENCGCFYNDKYFKSGEVVITENCQKQCVCDFHRGMICEAYTCAEGTKCGIKDGVMSCRSTDPCKDVKCRPKEKCKVQKDIAVCEPQYTGTCWAWGDPHYRSFDGYYFDFQGTCTYTITETCGDIEGLVPFSVTEKNDNRGSTAVSFVRTVTIKVYGYTIVIQKQQIGKIMVNNELLNLPVTLDDGKIKLFQSGNDAVVLTNFGLRISYDWNWYLLINLPSSYYNSVCGLCGDFNGNIEDEQRGKDGKLVSSVIDWAKSWKVNDRDPFCWDYCQTNCPVCEENMRNIYESEQYCGKLTMKTEGIFEQCHVKVDPDKFFDSCVYDVCLYSGAKKLLCQAFSAYAEACLKEGIVIKDWRKLADCPMDCPENSHYESCASPCPVTCPFTEKVSVCEKSCVDACVCNNGYALSGGKCVPNTSCGCSYQGRYYEPNEKFWADDFCNVSCTCDPKLGMVICKESGCKSNEQCKVVDGVKGCYPLGYSSCTATGELHYKTFDGYTFEFHGTCVYQLVRLCTKDGLTPFDIEVKNSNRGNSAVASTSELIMKVYGIDIVISMNYPFKVMVDGEFVALPFYYNDNNLIMFYSGFGVTLTTGFNLQLTFTWNNEITVTLPSSYSGAVCGLCGNYNQKSADDMLMPGGKPAPSIVKFGDSWKVAESPGCSSECSDPLCHFCSDSEKNVYKAEHYCGIIANKAGPFRECIPKIDPTPFLENCAYDACNQKGHHSTLCKAVTAYVSACQNAGLTVYPWRSNSFCPVSCPKNSHYEICTTGCPTTCFGLSAPEKCQPGCKEGCQCDSGFILSGALCVHISECGCVYEGEYHKKCDVFYPKGECKEECKCNEKGGAVCKKVSCGANEKCSVVNGKHGCHPVGEGKCVVSGNIHYISFDGIRFDFQGTCSYTLTKVCSGEAGLKYFSLNVENEQFGPVAITKAVTVDNELHQLPLSLNGKRITIKQLGSGILIQTDFGLKVLYDTKSYVDVTIPGNYRNKMCGLCGNFNGNPKDELLLPTGVIASDAEAFALGWKLDLPWVKCSGGCGKSCPVCDQSKRALYMEESSCGIFKLTNGPFQDCQSKVNPMPFFLNCIYDVCAFEGDKSILCSSIQAYAIACQAAGVKIKPWRSASFCPVSCPANSHYQQCTDTCSTCADLNVPVMCTDRCFEGCQCDAGYAASGSKCVPMESCGCMFEDIYMQVSTLIVSNDCSRKCTCLASGAVSCEKLVCQASEVCETRNGKRGCQLTEGKCEVKSKGLLTSFDGLQVQFGNGAFEIAYLCDEKSVDWFRVVVDVRICNKDTNQSMFLHIFLQVNGKRINLPAKLQNEVSVSISDKVMIIARESVARVTYSITEEVSVTVSEQFSGKMCGACGNFNGNSKDDMTTSGGEISINIKEVVDSWRSKDISSW</sequence>
<dbReference type="Gene3D" id="2.10.25.10">
    <property type="entry name" value="Laminin"/>
    <property type="match status" value="12"/>
</dbReference>